<gene>
    <name evidence="2" type="ORF">UFOPK3610_01786</name>
</gene>
<proteinExistence type="predicted"/>
<evidence type="ECO:0000313" key="2">
    <source>
        <dbReference type="EMBL" id="CAB4928053.1"/>
    </source>
</evidence>
<dbReference type="InterPro" id="IPR029068">
    <property type="entry name" value="Glyas_Bleomycin-R_OHBP_Dase"/>
</dbReference>
<dbReference type="SUPFAM" id="SSF54593">
    <property type="entry name" value="Glyoxalase/Bleomycin resistance protein/Dihydroxybiphenyl dioxygenase"/>
    <property type="match status" value="1"/>
</dbReference>
<dbReference type="InterPro" id="IPR004360">
    <property type="entry name" value="Glyas_Fos-R_dOase_dom"/>
</dbReference>
<dbReference type="Pfam" id="PF00903">
    <property type="entry name" value="Glyoxalase"/>
    <property type="match status" value="2"/>
</dbReference>
<dbReference type="PANTHER" id="PTHR21366:SF31">
    <property type="entry name" value="METALLOTHIOL TRANSFERASE FOSB"/>
    <property type="match status" value="1"/>
</dbReference>
<feature type="domain" description="VOC" evidence="1">
    <location>
        <begin position="140"/>
        <end position="254"/>
    </location>
</feature>
<dbReference type="InterPro" id="IPR050383">
    <property type="entry name" value="GlyoxalaseI/FosfomycinResist"/>
</dbReference>
<dbReference type="EMBL" id="CAFBMR010000113">
    <property type="protein sequence ID" value="CAB4928053.1"/>
    <property type="molecule type" value="Genomic_DNA"/>
</dbReference>
<dbReference type="PROSITE" id="PS51819">
    <property type="entry name" value="VOC"/>
    <property type="match status" value="2"/>
</dbReference>
<dbReference type="Gene3D" id="3.10.180.10">
    <property type="entry name" value="2,3-Dihydroxybiphenyl 1,2-Dioxygenase, domain 1"/>
    <property type="match status" value="2"/>
</dbReference>
<dbReference type="InterPro" id="IPR037523">
    <property type="entry name" value="VOC_core"/>
</dbReference>
<reference evidence="2" key="1">
    <citation type="submission" date="2020-05" db="EMBL/GenBank/DDBJ databases">
        <authorList>
            <person name="Chiriac C."/>
            <person name="Salcher M."/>
            <person name="Ghai R."/>
            <person name="Kavagutti S V."/>
        </authorList>
    </citation>
    <scope>NUCLEOTIDE SEQUENCE</scope>
</reference>
<organism evidence="2">
    <name type="scientific">freshwater metagenome</name>
    <dbReference type="NCBI Taxonomy" id="449393"/>
    <lineage>
        <taxon>unclassified sequences</taxon>
        <taxon>metagenomes</taxon>
        <taxon>ecological metagenomes</taxon>
    </lineage>
</organism>
<feature type="domain" description="VOC" evidence="1">
    <location>
        <begin position="7"/>
        <end position="122"/>
    </location>
</feature>
<dbReference type="PANTHER" id="PTHR21366">
    <property type="entry name" value="GLYOXALASE FAMILY PROTEIN"/>
    <property type="match status" value="1"/>
</dbReference>
<name>A0A6J7IAA8_9ZZZZ</name>
<protein>
    <submittedName>
        <fullName evidence="2">Unannotated protein</fullName>
    </submittedName>
</protein>
<dbReference type="AlphaFoldDB" id="A0A6J7IAA8"/>
<sequence>MNCRITNVRYVALGVPNLAEQVEFYRDTWGLVERESGKDVAFMGTVSSTDPYVLRLRKTESERVDLVSFAVPTAADVDAYAADFRGRGIEIISGPGLVDLPGGGYGLRIFDPEGRTLEIAAEVEPVAARALLEREWMPGKLSHVVLNTPDLEGMIAWYCDVLGMRLSDRLADLMGFLAVDSHWHHALALARGAYPSINHVAYESRGLDEYMRASGRLMRAGENCVWGPGRHGPGDNTFSYFQDRGGFVVEYTTALQYIEDWSTWVPTVHPTIPEWSDQWGTACPRQAEPFLGPRDSGLFVAPPF</sequence>
<evidence type="ECO:0000259" key="1">
    <source>
        <dbReference type="PROSITE" id="PS51819"/>
    </source>
</evidence>
<accession>A0A6J7IAA8</accession>